<dbReference type="OrthoDB" id="21120at2759"/>
<feature type="compositionally biased region" description="Basic residues" evidence="1">
    <location>
        <begin position="1"/>
        <end position="14"/>
    </location>
</feature>
<evidence type="ECO:0000313" key="3">
    <source>
        <dbReference type="EMBL" id="KZV83397.1"/>
    </source>
</evidence>
<evidence type="ECO:0000259" key="2">
    <source>
        <dbReference type="Pfam" id="PF10252"/>
    </source>
</evidence>
<dbReference type="EMBL" id="KV426273">
    <property type="protein sequence ID" value="KZV83397.1"/>
    <property type="molecule type" value="Genomic_DNA"/>
</dbReference>
<organism evidence="3 4">
    <name type="scientific">Exidia glandulosa HHB12029</name>
    <dbReference type="NCBI Taxonomy" id="1314781"/>
    <lineage>
        <taxon>Eukaryota</taxon>
        <taxon>Fungi</taxon>
        <taxon>Dikarya</taxon>
        <taxon>Basidiomycota</taxon>
        <taxon>Agaricomycotina</taxon>
        <taxon>Agaricomycetes</taxon>
        <taxon>Auriculariales</taxon>
        <taxon>Exidiaceae</taxon>
        <taxon>Exidia</taxon>
    </lineage>
</organism>
<dbReference type="AlphaFoldDB" id="A0A165CXX8"/>
<dbReference type="Pfam" id="PF10252">
    <property type="entry name" value="PP28"/>
    <property type="match status" value="1"/>
</dbReference>
<feature type="compositionally biased region" description="Basic and acidic residues" evidence="1">
    <location>
        <begin position="35"/>
        <end position="44"/>
    </location>
</feature>
<feature type="compositionally biased region" description="Basic and acidic residues" evidence="1">
    <location>
        <begin position="186"/>
        <end position="203"/>
    </location>
</feature>
<dbReference type="Proteomes" id="UP000077266">
    <property type="component" value="Unassembled WGS sequence"/>
</dbReference>
<reference evidence="3 4" key="1">
    <citation type="journal article" date="2016" name="Mol. Biol. Evol.">
        <title>Comparative Genomics of Early-Diverging Mushroom-Forming Fungi Provides Insights into the Origins of Lignocellulose Decay Capabilities.</title>
        <authorList>
            <person name="Nagy L.G."/>
            <person name="Riley R."/>
            <person name="Tritt A."/>
            <person name="Adam C."/>
            <person name="Daum C."/>
            <person name="Floudas D."/>
            <person name="Sun H."/>
            <person name="Yadav J.S."/>
            <person name="Pangilinan J."/>
            <person name="Larsson K.H."/>
            <person name="Matsuura K."/>
            <person name="Barry K."/>
            <person name="Labutti K."/>
            <person name="Kuo R."/>
            <person name="Ohm R.A."/>
            <person name="Bhattacharya S.S."/>
            <person name="Shirouzu T."/>
            <person name="Yoshinaga Y."/>
            <person name="Martin F.M."/>
            <person name="Grigoriev I.V."/>
            <person name="Hibbett D.S."/>
        </authorList>
    </citation>
    <scope>NUCLEOTIDE SEQUENCE [LARGE SCALE GENOMIC DNA]</scope>
    <source>
        <strain evidence="3 4">HHB12029</strain>
    </source>
</reference>
<name>A0A165CXX8_EXIGL</name>
<feature type="domain" description="Casein kinase substrate phosphoprotein PP28" evidence="2">
    <location>
        <begin position="119"/>
        <end position="193"/>
    </location>
</feature>
<feature type="region of interest" description="Disordered" evidence="1">
    <location>
        <begin position="1"/>
        <end position="154"/>
    </location>
</feature>
<feature type="compositionally biased region" description="Low complexity" evidence="1">
    <location>
        <begin position="71"/>
        <end position="85"/>
    </location>
</feature>
<protein>
    <recommendedName>
        <fullName evidence="2">Casein kinase substrate phosphoprotein PP28 domain-containing protein</fullName>
    </recommendedName>
</protein>
<dbReference type="PANTHER" id="PTHR22055">
    <property type="entry name" value="28 KDA HEAT- AND ACID-STABLE PHOSPHOPROTEIN PDGF-ASSOCIATED PROTEIN"/>
    <property type="match status" value="1"/>
</dbReference>
<feature type="compositionally biased region" description="Acidic residues" evidence="1">
    <location>
        <begin position="46"/>
        <end position="70"/>
    </location>
</feature>
<evidence type="ECO:0000313" key="4">
    <source>
        <dbReference type="Proteomes" id="UP000077266"/>
    </source>
</evidence>
<dbReference type="InterPro" id="IPR039876">
    <property type="entry name" value="HAP28"/>
</dbReference>
<dbReference type="STRING" id="1314781.A0A165CXX8"/>
<feature type="compositionally biased region" description="Basic and acidic residues" evidence="1">
    <location>
        <begin position="137"/>
        <end position="154"/>
    </location>
</feature>
<gene>
    <name evidence="3" type="ORF">EXIGLDRAFT_728405</name>
</gene>
<feature type="region of interest" description="Disordered" evidence="1">
    <location>
        <begin position="186"/>
        <end position="210"/>
    </location>
</feature>
<accession>A0A165CXX8</accession>
<sequence length="210" mass="23128">MVRGAGKFKTRRGGGRSFSKDMHLDSEGTAVGTDSRARRPRGENIAEGDEDDSDESEEEESEEESEEEAPADGAAAGSSAAPQAELTRAERRALKKKQGPKKTGADGEEEEDDDSDLINPNHVAKKLTISDIGAPRELSRREREQKEKQEAKERYMKLHLAGKTDQAKADMARLAQIRKEREEALAKRKAEAEAKAADLEAKKAASKQRR</sequence>
<feature type="compositionally biased region" description="Acidic residues" evidence="1">
    <location>
        <begin position="106"/>
        <end position="116"/>
    </location>
</feature>
<dbReference type="InterPro" id="IPR019380">
    <property type="entry name" value="Casein_kinase_sb_PP28"/>
</dbReference>
<proteinExistence type="predicted"/>
<evidence type="ECO:0000256" key="1">
    <source>
        <dbReference type="SAM" id="MobiDB-lite"/>
    </source>
</evidence>
<dbReference type="InParanoid" id="A0A165CXX8"/>
<keyword evidence="4" id="KW-1185">Reference proteome</keyword>